<reference evidence="4 5" key="1">
    <citation type="submission" date="2016-10" db="EMBL/GenBank/DDBJ databases">
        <authorList>
            <person name="de Groot N.N."/>
        </authorList>
    </citation>
    <scope>NUCLEOTIDE SEQUENCE [LARGE SCALE GENOMIC DNA]</scope>
    <source>
        <strain evidence="4 5">DSM 19886</strain>
    </source>
</reference>
<evidence type="ECO:0000313" key="5">
    <source>
        <dbReference type="Proteomes" id="UP000199440"/>
    </source>
</evidence>
<dbReference type="InterPro" id="IPR023188">
    <property type="entry name" value="DPS_DNA-bd_CS"/>
</dbReference>
<organism evidence="4 5">
    <name type="scientific">Kriegella aquimaris</name>
    <dbReference type="NCBI Taxonomy" id="192904"/>
    <lineage>
        <taxon>Bacteria</taxon>
        <taxon>Pseudomonadati</taxon>
        <taxon>Bacteroidota</taxon>
        <taxon>Flavobacteriia</taxon>
        <taxon>Flavobacteriales</taxon>
        <taxon>Flavobacteriaceae</taxon>
        <taxon>Kriegella</taxon>
    </lineage>
</organism>
<dbReference type="SUPFAM" id="SSF47240">
    <property type="entry name" value="Ferritin-like"/>
    <property type="match status" value="1"/>
</dbReference>
<dbReference type="AlphaFoldDB" id="A0A1G9NX35"/>
<dbReference type="CDD" id="cd01043">
    <property type="entry name" value="DPS"/>
    <property type="match status" value="1"/>
</dbReference>
<dbReference type="OrthoDB" id="9797023at2"/>
<evidence type="ECO:0000256" key="2">
    <source>
        <dbReference type="RuleBase" id="RU003875"/>
    </source>
</evidence>
<dbReference type="InterPro" id="IPR009078">
    <property type="entry name" value="Ferritin-like_SF"/>
</dbReference>
<dbReference type="PRINTS" id="PR01346">
    <property type="entry name" value="HELNAPAPROT"/>
</dbReference>
<feature type="domain" description="Ferritin/DPS" evidence="3">
    <location>
        <begin position="19"/>
        <end position="156"/>
    </location>
</feature>
<dbReference type="PIRSF" id="PIRSF005900">
    <property type="entry name" value="Dps"/>
    <property type="match status" value="1"/>
</dbReference>
<dbReference type="PANTHER" id="PTHR42932:SF1">
    <property type="entry name" value="GENERAL STRESS PROTEIN 20U"/>
    <property type="match status" value="1"/>
</dbReference>
<comment type="similarity">
    <text evidence="1 2">Belongs to the Dps family.</text>
</comment>
<keyword evidence="5" id="KW-1185">Reference proteome</keyword>
<name>A0A1G9NX35_9FLAO</name>
<dbReference type="InterPro" id="IPR008331">
    <property type="entry name" value="Ferritin_DPS_dom"/>
</dbReference>
<keyword evidence="4" id="KW-0238">DNA-binding</keyword>
<dbReference type="RefSeq" id="WP_089887946.1">
    <property type="nucleotide sequence ID" value="NZ_FNGV01000003.1"/>
</dbReference>
<dbReference type="Proteomes" id="UP000199440">
    <property type="component" value="Unassembled WGS sequence"/>
</dbReference>
<dbReference type="GO" id="GO:0008199">
    <property type="term" value="F:ferric iron binding"/>
    <property type="evidence" value="ECO:0007669"/>
    <property type="project" value="InterPro"/>
</dbReference>
<dbReference type="Pfam" id="PF00210">
    <property type="entry name" value="Ferritin"/>
    <property type="match status" value="1"/>
</dbReference>
<dbReference type="GO" id="GO:0016722">
    <property type="term" value="F:oxidoreductase activity, acting on metal ions"/>
    <property type="evidence" value="ECO:0007669"/>
    <property type="project" value="InterPro"/>
</dbReference>
<accession>A0A1G9NX35</accession>
<protein>
    <submittedName>
        <fullName evidence="4">Starvation-inducible DNA-binding protein</fullName>
    </submittedName>
</protein>
<dbReference type="STRING" id="192904.SAMN04488514_103355"/>
<dbReference type="InterPro" id="IPR012347">
    <property type="entry name" value="Ferritin-like"/>
</dbReference>
<dbReference type="PANTHER" id="PTHR42932">
    <property type="entry name" value="GENERAL STRESS PROTEIN 20U"/>
    <property type="match status" value="1"/>
</dbReference>
<evidence type="ECO:0000259" key="3">
    <source>
        <dbReference type="Pfam" id="PF00210"/>
    </source>
</evidence>
<evidence type="ECO:0000256" key="1">
    <source>
        <dbReference type="ARBA" id="ARBA00009497"/>
    </source>
</evidence>
<gene>
    <name evidence="4" type="ORF">SAMN04488514_103355</name>
</gene>
<dbReference type="GO" id="GO:0003677">
    <property type="term" value="F:DNA binding"/>
    <property type="evidence" value="ECO:0007669"/>
    <property type="project" value="UniProtKB-KW"/>
</dbReference>
<dbReference type="PROSITE" id="PS00818">
    <property type="entry name" value="DPS_1"/>
    <property type="match status" value="1"/>
</dbReference>
<dbReference type="InterPro" id="IPR002177">
    <property type="entry name" value="DPS_DNA-bd"/>
</dbReference>
<dbReference type="PROSITE" id="PS00819">
    <property type="entry name" value="DPS_2"/>
    <property type="match status" value="1"/>
</dbReference>
<dbReference type="Gene3D" id="1.20.1260.10">
    <property type="match status" value="1"/>
</dbReference>
<proteinExistence type="inferred from homology"/>
<evidence type="ECO:0000313" key="4">
    <source>
        <dbReference type="EMBL" id="SDL90914.1"/>
    </source>
</evidence>
<dbReference type="EMBL" id="FNGV01000003">
    <property type="protein sequence ID" value="SDL90914.1"/>
    <property type="molecule type" value="Genomic_DNA"/>
</dbReference>
<sequence length="159" mass="18235">MKLNSIGLSAEKSGELSEDLNQLLANFQIYYQNLRGIHWNIKGKRFFELHPKFEELYNGANLNVDEIAERILTLGGVPQHTFKDYIENSKVPVGKNVTKDEDAIRLIVDSLKELLVIERRILDASDESGDEGTNSMMSDFITEQEKTVWMMKAWLAEEI</sequence>